<dbReference type="RefSeq" id="WP_072904311.1">
    <property type="nucleotide sequence ID" value="NZ_FRAD01000025.1"/>
</dbReference>
<dbReference type="SMART" id="SM00644">
    <property type="entry name" value="Ami_2"/>
    <property type="match status" value="1"/>
</dbReference>
<dbReference type="Gene3D" id="3.40.80.10">
    <property type="entry name" value="Peptidoglycan recognition protein-like"/>
    <property type="match status" value="1"/>
</dbReference>
<dbReference type="InterPro" id="IPR002502">
    <property type="entry name" value="Amidase_domain"/>
</dbReference>
<reference evidence="6 7" key="1">
    <citation type="submission" date="2016-11" db="EMBL/GenBank/DDBJ databases">
        <authorList>
            <person name="Jaros S."/>
            <person name="Januszkiewicz K."/>
            <person name="Wedrychowicz H."/>
        </authorList>
    </citation>
    <scope>NUCLEOTIDE SEQUENCE [LARGE SCALE GENOMIC DNA]</scope>
    <source>
        <strain evidence="6 7">DSM 3090</strain>
    </source>
</reference>
<name>A0A1M6RYP0_9CLOT</name>
<dbReference type="PANTHER" id="PTHR30417">
    <property type="entry name" value="N-ACETYLMURAMOYL-L-ALANINE AMIDASE AMID"/>
    <property type="match status" value="1"/>
</dbReference>
<evidence type="ECO:0000256" key="1">
    <source>
        <dbReference type="ARBA" id="ARBA00001561"/>
    </source>
</evidence>
<keyword evidence="4" id="KW-0961">Cell wall biogenesis/degradation</keyword>
<sequence length="212" mass="24263">MIPIKKQLIKYNFSKRNNSIKYIVIHDVGAISSAQNNRDYFAGGNRNSSADFFVDSNNVIQIIDYNNNYSWAVGDGRGRNGITNSNSISIEMCLESNMQPSEKTIQNTLDLTKQLMNELDIPIERVVRHYDASFKLCPKSFSASNWAKWNEFKTRLKGGENKMDKELLNKQLYAVECSINSVMANLYKEIDKLQVDLKAVQDLKTYVNKNVK</sequence>
<dbReference type="GO" id="GO:0009253">
    <property type="term" value="P:peptidoglycan catabolic process"/>
    <property type="evidence" value="ECO:0007669"/>
    <property type="project" value="InterPro"/>
</dbReference>
<dbReference type="EMBL" id="FRAD01000025">
    <property type="protein sequence ID" value="SHK37614.1"/>
    <property type="molecule type" value="Genomic_DNA"/>
</dbReference>
<evidence type="ECO:0000259" key="5">
    <source>
        <dbReference type="SMART" id="SM00644"/>
    </source>
</evidence>
<dbReference type="STRING" id="1121331.SAMN02745248_02396"/>
<organism evidence="6 7">
    <name type="scientific">Hathewaya proteolytica DSM 3090</name>
    <dbReference type="NCBI Taxonomy" id="1121331"/>
    <lineage>
        <taxon>Bacteria</taxon>
        <taxon>Bacillati</taxon>
        <taxon>Bacillota</taxon>
        <taxon>Clostridia</taxon>
        <taxon>Eubacteriales</taxon>
        <taxon>Clostridiaceae</taxon>
        <taxon>Hathewaya</taxon>
    </lineage>
</organism>
<proteinExistence type="predicted"/>
<dbReference type="PANTHER" id="PTHR30417:SF1">
    <property type="entry name" value="N-ACETYLMURAMOYL-L-ALANINE AMIDASE AMID"/>
    <property type="match status" value="1"/>
</dbReference>
<dbReference type="CDD" id="cd06583">
    <property type="entry name" value="PGRP"/>
    <property type="match status" value="1"/>
</dbReference>
<comment type="catalytic activity">
    <reaction evidence="1">
        <text>Hydrolyzes the link between N-acetylmuramoyl residues and L-amino acid residues in certain cell-wall glycopeptides.</text>
        <dbReference type="EC" id="3.5.1.28"/>
    </reaction>
</comment>
<dbReference type="InterPro" id="IPR036505">
    <property type="entry name" value="Amidase/PGRP_sf"/>
</dbReference>
<accession>A0A1M6RYP0</accession>
<protein>
    <recommendedName>
        <fullName evidence="2">N-acetylmuramoyl-L-alanine amidase</fullName>
        <ecNumber evidence="2">3.5.1.28</ecNumber>
    </recommendedName>
</protein>
<keyword evidence="7" id="KW-1185">Reference proteome</keyword>
<evidence type="ECO:0000313" key="7">
    <source>
        <dbReference type="Proteomes" id="UP000183952"/>
    </source>
</evidence>
<evidence type="ECO:0000313" key="6">
    <source>
        <dbReference type="EMBL" id="SHK37614.1"/>
    </source>
</evidence>
<evidence type="ECO:0000256" key="4">
    <source>
        <dbReference type="ARBA" id="ARBA00023316"/>
    </source>
</evidence>
<evidence type="ECO:0000256" key="3">
    <source>
        <dbReference type="ARBA" id="ARBA00022801"/>
    </source>
</evidence>
<dbReference type="SUPFAM" id="SSF55846">
    <property type="entry name" value="N-acetylmuramoyl-L-alanine amidase-like"/>
    <property type="match status" value="1"/>
</dbReference>
<feature type="domain" description="N-acetylmuramoyl-L-alanine amidase" evidence="5">
    <location>
        <begin position="8"/>
        <end position="152"/>
    </location>
</feature>
<dbReference type="Pfam" id="PF01510">
    <property type="entry name" value="Amidase_2"/>
    <property type="match status" value="1"/>
</dbReference>
<evidence type="ECO:0000256" key="2">
    <source>
        <dbReference type="ARBA" id="ARBA00011901"/>
    </source>
</evidence>
<gene>
    <name evidence="6" type="ORF">SAMN02745248_02396</name>
</gene>
<dbReference type="GO" id="GO:0071555">
    <property type="term" value="P:cell wall organization"/>
    <property type="evidence" value="ECO:0007669"/>
    <property type="project" value="UniProtKB-KW"/>
</dbReference>
<dbReference type="Proteomes" id="UP000183952">
    <property type="component" value="Unassembled WGS sequence"/>
</dbReference>
<dbReference type="GO" id="GO:0008745">
    <property type="term" value="F:N-acetylmuramoyl-L-alanine amidase activity"/>
    <property type="evidence" value="ECO:0007669"/>
    <property type="project" value="UniProtKB-EC"/>
</dbReference>
<dbReference type="EC" id="3.5.1.28" evidence="2"/>
<dbReference type="GO" id="GO:0009254">
    <property type="term" value="P:peptidoglycan turnover"/>
    <property type="evidence" value="ECO:0007669"/>
    <property type="project" value="TreeGrafter"/>
</dbReference>
<keyword evidence="3" id="KW-0378">Hydrolase</keyword>
<dbReference type="AlphaFoldDB" id="A0A1M6RYP0"/>
<dbReference type="InterPro" id="IPR051206">
    <property type="entry name" value="NAMLAA_amidase_2"/>
</dbReference>